<protein>
    <submittedName>
        <fullName evidence="2">Phosphoglycerate mutase family domain protein</fullName>
    </submittedName>
</protein>
<dbReference type="InterPro" id="IPR029033">
    <property type="entry name" value="His_PPase_superfam"/>
</dbReference>
<dbReference type="RefSeq" id="WP_007021101.1">
    <property type="nucleotide sequence ID" value="NZ_CH724125.1"/>
</dbReference>
<feature type="binding site" evidence="1">
    <location>
        <position position="58"/>
    </location>
    <ligand>
        <name>substrate</name>
    </ligand>
</feature>
<name>A0A7U8C548_NEPCE</name>
<proteinExistence type="predicted"/>
<dbReference type="EMBL" id="AAOW01000024">
    <property type="protein sequence ID" value="EAR60094.1"/>
    <property type="molecule type" value="Genomic_DNA"/>
</dbReference>
<dbReference type="PANTHER" id="PTHR47623">
    <property type="entry name" value="OS09G0287300 PROTEIN"/>
    <property type="match status" value="1"/>
</dbReference>
<dbReference type="SUPFAM" id="SSF53254">
    <property type="entry name" value="Phosphoglycerate mutase-like"/>
    <property type="match status" value="1"/>
</dbReference>
<keyword evidence="3" id="KW-1185">Reference proteome</keyword>
<dbReference type="CDD" id="cd07067">
    <property type="entry name" value="HP_PGM_like"/>
    <property type="match status" value="1"/>
</dbReference>
<dbReference type="Proteomes" id="UP000002171">
    <property type="component" value="Unassembled WGS sequence"/>
</dbReference>
<accession>A0A7U8C548</accession>
<organism evidence="2 3">
    <name type="scientific">Neptuniibacter caesariensis</name>
    <dbReference type="NCBI Taxonomy" id="207954"/>
    <lineage>
        <taxon>Bacteria</taxon>
        <taxon>Pseudomonadati</taxon>
        <taxon>Pseudomonadota</taxon>
        <taxon>Gammaproteobacteria</taxon>
        <taxon>Oceanospirillales</taxon>
        <taxon>Oceanospirillaceae</taxon>
        <taxon>Neptuniibacter</taxon>
    </lineage>
</organism>
<evidence type="ECO:0000313" key="2">
    <source>
        <dbReference type="EMBL" id="EAR60094.1"/>
    </source>
</evidence>
<dbReference type="PANTHER" id="PTHR47623:SF1">
    <property type="entry name" value="OS09G0287300 PROTEIN"/>
    <property type="match status" value="1"/>
</dbReference>
<gene>
    <name evidence="2" type="ORF">MED92_17182</name>
</gene>
<dbReference type="InterPro" id="IPR013078">
    <property type="entry name" value="His_Pase_superF_clade-1"/>
</dbReference>
<dbReference type="Pfam" id="PF00300">
    <property type="entry name" value="His_Phos_1"/>
    <property type="match status" value="1"/>
</dbReference>
<dbReference type="OrthoDB" id="9810154at2"/>
<dbReference type="AlphaFoldDB" id="A0A7U8C548"/>
<sequence length="167" mass="18922">MKKLTLIRHAKSSWKDPELADFDRPLNKRGKRDLPHMADRVRHFELKPDLVLSSGAKRAITTAKAVVARLELDNDQLQVIPELYEACSETLQLILQNLPEEITHVMLVGHNPGLEMLAYHLTQSFTAKFPTAAVLSMHLSITQWEELAEGCATEVLFDYPKQHVKTA</sequence>
<evidence type="ECO:0000256" key="1">
    <source>
        <dbReference type="PIRSR" id="PIRSR613078-2"/>
    </source>
</evidence>
<comment type="caution">
    <text evidence="2">The sequence shown here is derived from an EMBL/GenBank/DDBJ whole genome shotgun (WGS) entry which is preliminary data.</text>
</comment>
<reference evidence="2 3" key="1">
    <citation type="submission" date="2006-02" db="EMBL/GenBank/DDBJ databases">
        <authorList>
            <person name="Pinhassi J."/>
            <person name="Pedros-Alio C."/>
            <person name="Ferriera S."/>
            <person name="Johnson J."/>
            <person name="Kravitz S."/>
            <person name="Halpern A."/>
            <person name="Remington K."/>
            <person name="Beeson K."/>
            <person name="Tran B."/>
            <person name="Rogers Y.-H."/>
            <person name="Friedman R."/>
            <person name="Venter J.C."/>
        </authorList>
    </citation>
    <scope>NUCLEOTIDE SEQUENCE [LARGE SCALE GENOMIC DNA]</scope>
    <source>
        <strain evidence="2 3">MED92</strain>
    </source>
</reference>
<dbReference type="Gene3D" id="3.40.50.1240">
    <property type="entry name" value="Phosphoglycerate mutase-like"/>
    <property type="match status" value="1"/>
</dbReference>
<evidence type="ECO:0000313" key="3">
    <source>
        <dbReference type="Proteomes" id="UP000002171"/>
    </source>
</evidence>